<name>A0A167W5Z4_9AGAM</name>
<organism evidence="1 2">
    <name type="scientific">Athelia psychrophila</name>
    <dbReference type="NCBI Taxonomy" id="1759441"/>
    <lineage>
        <taxon>Eukaryota</taxon>
        <taxon>Fungi</taxon>
        <taxon>Dikarya</taxon>
        <taxon>Basidiomycota</taxon>
        <taxon>Agaricomycotina</taxon>
        <taxon>Agaricomycetes</taxon>
        <taxon>Agaricomycetidae</taxon>
        <taxon>Atheliales</taxon>
        <taxon>Atheliaceae</taxon>
        <taxon>Athelia</taxon>
    </lineage>
</organism>
<dbReference type="Proteomes" id="UP000076532">
    <property type="component" value="Unassembled WGS sequence"/>
</dbReference>
<sequence length="71" mass="7467">MSLPFGACGYQSGISAWRFEGSRTLGKERTPAQITRPSGNHGSRIAVKGDLDVGVEDSGVTLSGFEDGRPV</sequence>
<dbReference type="AlphaFoldDB" id="A0A167W5Z4"/>
<evidence type="ECO:0000313" key="2">
    <source>
        <dbReference type="Proteomes" id="UP000076532"/>
    </source>
</evidence>
<protein>
    <submittedName>
        <fullName evidence="1">Uncharacterized protein</fullName>
    </submittedName>
</protein>
<evidence type="ECO:0000313" key="1">
    <source>
        <dbReference type="EMBL" id="KZP05732.1"/>
    </source>
</evidence>
<dbReference type="EMBL" id="KV417821">
    <property type="protein sequence ID" value="KZP05732.1"/>
    <property type="molecule type" value="Genomic_DNA"/>
</dbReference>
<reference evidence="1 2" key="1">
    <citation type="journal article" date="2016" name="Mol. Biol. Evol.">
        <title>Comparative Genomics of Early-Diverging Mushroom-Forming Fungi Provides Insights into the Origins of Lignocellulose Decay Capabilities.</title>
        <authorList>
            <person name="Nagy L.G."/>
            <person name="Riley R."/>
            <person name="Tritt A."/>
            <person name="Adam C."/>
            <person name="Daum C."/>
            <person name="Floudas D."/>
            <person name="Sun H."/>
            <person name="Yadav J.S."/>
            <person name="Pangilinan J."/>
            <person name="Larsson K.H."/>
            <person name="Matsuura K."/>
            <person name="Barry K."/>
            <person name="Labutti K."/>
            <person name="Kuo R."/>
            <person name="Ohm R.A."/>
            <person name="Bhattacharya S.S."/>
            <person name="Shirouzu T."/>
            <person name="Yoshinaga Y."/>
            <person name="Martin F.M."/>
            <person name="Grigoriev I.V."/>
            <person name="Hibbett D.S."/>
        </authorList>
    </citation>
    <scope>NUCLEOTIDE SEQUENCE [LARGE SCALE GENOMIC DNA]</scope>
    <source>
        <strain evidence="1 2">CBS 109695</strain>
    </source>
</reference>
<gene>
    <name evidence="1" type="ORF">FIBSPDRAFT_877184</name>
</gene>
<accession>A0A167W5Z4</accession>
<keyword evidence="2" id="KW-1185">Reference proteome</keyword>
<proteinExistence type="predicted"/>